<keyword evidence="2" id="KW-1185">Reference proteome</keyword>
<dbReference type="EMBL" id="LR746270">
    <property type="protein sequence ID" value="CAA7399309.1"/>
    <property type="molecule type" value="Genomic_DNA"/>
</dbReference>
<sequence>MAPLFHLSVNFCYRHHSPCRIYLLPS</sequence>
<proteinExistence type="predicted"/>
<evidence type="ECO:0000313" key="1">
    <source>
        <dbReference type="EMBL" id="CAA7399309.1"/>
    </source>
</evidence>
<name>A0A7I8KNB2_SPIIN</name>
<dbReference type="Proteomes" id="UP000663760">
    <property type="component" value="Chromosome 7"/>
</dbReference>
<organism evidence="1 2">
    <name type="scientific">Spirodela intermedia</name>
    <name type="common">Intermediate duckweed</name>
    <dbReference type="NCBI Taxonomy" id="51605"/>
    <lineage>
        <taxon>Eukaryota</taxon>
        <taxon>Viridiplantae</taxon>
        <taxon>Streptophyta</taxon>
        <taxon>Embryophyta</taxon>
        <taxon>Tracheophyta</taxon>
        <taxon>Spermatophyta</taxon>
        <taxon>Magnoliopsida</taxon>
        <taxon>Liliopsida</taxon>
        <taxon>Araceae</taxon>
        <taxon>Lemnoideae</taxon>
        <taxon>Spirodela</taxon>
    </lineage>
</organism>
<accession>A0A7I8KNB2</accession>
<reference evidence="1" key="1">
    <citation type="submission" date="2020-02" db="EMBL/GenBank/DDBJ databases">
        <authorList>
            <person name="Scholz U."/>
            <person name="Mascher M."/>
            <person name="Fiebig A."/>
        </authorList>
    </citation>
    <scope>NUCLEOTIDE SEQUENCE</scope>
</reference>
<dbReference type="AlphaFoldDB" id="A0A7I8KNB2"/>
<gene>
    <name evidence="1" type="ORF">SI8410_07009979</name>
</gene>
<protein>
    <submittedName>
        <fullName evidence="1">Uncharacterized protein</fullName>
    </submittedName>
</protein>
<evidence type="ECO:0000313" key="2">
    <source>
        <dbReference type="Proteomes" id="UP000663760"/>
    </source>
</evidence>